<keyword evidence="2" id="KW-1185">Reference proteome</keyword>
<dbReference type="Proteomes" id="UP001211059">
    <property type="component" value="Segment"/>
</dbReference>
<sequence length="101" mass="11533">MTLELRRRNNGQSVVLVPDSRSIDCERNRNGNRKAIATFTPPYTRSRVEKYMGKVVLVSPALLQQALAEKRVALDHDPRRFLKARAALSNAWARVKEVFRG</sequence>
<dbReference type="EMBL" id="OP947225">
    <property type="protein sequence ID" value="WAX26245.1"/>
    <property type="molecule type" value="Genomic_DNA"/>
</dbReference>
<evidence type="ECO:0000313" key="2">
    <source>
        <dbReference type="Proteomes" id="UP001211059"/>
    </source>
</evidence>
<organism evidence="1 2">
    <name type="scientific">Ralstonia phage p2106</name>
    <dbReference type="NCBI Taxonomy" id="2998497"/>
    <lineage>
        <taxon>Viruses</taxon>
        <taxon>Duplodnaviria</taxon>
        <taxon>Heunggongvirae</taxon>
        <taxon>Uroviricota</taxon>
        <taxon>Caudoviricetes</taxon>
        <taxon>Autographivirales</taxon>
        <taxon>Autotranscriptaviridae</taxon>
        <taxon>Serkorvirus</taxon>
        <taxon>Serkorvirus p2106</taxon>
    </lineage>
</organism>
<reference evidence="1" key="1">
    <citation type="submission" date="2022-11" db="EMBL/GenBank/DDBJ databases">
        <authorList>
            <person name="Cui X."/>
            <person name="Liu Q."/>
        </authorList>
    </citation>
    <scope>NUCLEOTIDE SEQUENCE</scope>
</reference>
<protein>
    <submittedName>
        <fullName evidence="1">Uncharacterized protein</fullName>
    </submittedName>
</protein>
<proteinExistence type="predicted"/>
<evidence type="ECO:0000313" key="1">
    <source>
        <dbReference type="EMBL" id="WAX26245.1"/>
    </source>
</evidence>
<name>A0AAF0AJF4_9CAUD</name>
<accession>A0AAF0AJF4</accession>